<gene>
    <name evidence="1" type="ORF">RM572_27710</name>
</gene>
<keyword evidence="2" id="KW-1185">Reference proteome</keyword>
<sequence length="91" mass="10033">MTETGGTGASGTTVHEAYSFACMNCGYGWEQTYDIEHRTGPDGKPLITYWADGRRVPSPLTHPTCPNCEGHKLRIMRSGRVATAVDAWQHH</sequence>
<evidence type="ECO:0000313" key="1">
    <source>
        <dbReference type="EMBL" id="MDT0382549.1"/>
    </source>
</evidence>
<protein>
    <recommendedName>
        <fullName evidence="3">Small CPxCG-related zinc finger protein</fullName>
    </recommendedName>
</protein>
<evidence type="ECO:0008006" key="3">
    <source>
        <dbReference type="Google" id="ProtNLM"/>
    </source>
</evidence>
<name>A0ABU2P0L8_9ACTN</name>
<evidence type="ECO:0000313" key="2">
    <source>
        <dbReference type="Proteomes" id="UP001183414"/>
    </source>
</evidence>
<reference evidence="2" key="1">
    <citation type="submission" date="2023-07" db="EMBL/GenBank/DDBJ databases">
        <title>30 novel species of actinomycetes from the DSMZ collection.</title>
        <authorList>
            <person name="Nouioui I."/>
        </authorList>
    </citation>
    <scope>NUCLEOTIDE SEQUENCE [LARGE SCALE GENOMIC DNA]</scope>
    <source>
        <strain evidence="2">DSM 42041</strain>
    </source>
</reference>
<proteinExistence type="predicted"/>
<dbReference type="Proteomes" id="UP001183414">
    <property type="component" value="Unassembled WGS sequence"/>
</dbReference>
<organism evidence="1 2">
    <name type="scientific">Streptomyces hazeniae</name>
    <dbReference type="NCBI Taxonomy" id="3075538"/>
    <lineage>
        <taxon>Bacteria</taxon>
        <taxon>Bacillati</taxon>
        <taxon>Actinomycetota</taxon>
        <taxon>Actinomycetes</taxon>
        <taxon>Kitasatosporales</taxon>
        <taxon>Streptomycetaceae</taxon>
        <taxon>Streptomyces</taxon>
    </lineage>
</organism>
<dbReference type="EMBL" id="JAVREQ010000041">
    <property type="protein sequence ID" value="MDT0382549.1"/>
    <property type="molecule type" value="Genomic_DNA"/>
</dbReference>
<accession>A0ABU2P0L8</accession>
<dbReference type="RefSeq" id="WP_037790175.1">
    <property type="nucleotide sequence ID" value="NZ_JAVREQ010000041.1"/>
</dbReference>
<comment type="caution">
    <text evidence="1">The sequence shown here is derived from an EMBL/GenBank/DDBJ whole genome shotgun (WGS) entry which is preliminary data.</text>
</comment>